<keyword evidence="1" id="KW-0472">Membrane</keyword>
<dbReference type="Proteomes" id="UP000601099">
    <property type="component" value="Unassembled WGS sequence"/>
</dbReference>
<feature type="transmembrane region" description="Helical" evidence="1">
    <location>
        <begin position="204"/>
        <end position="226"/>
    </location>
</feature>
<dbReference type="RefSeq" id="WP_196955791.1">
    <property type="nucleotide sequence ID" value="NZ_JADWYK010000008.1"/>
</dbReference>
<feature type="transmembrane region" description="Helical" evidence="1">
    <location>
        <begin position="58"/>
        <end position="79"/>
    </location>
</feature>
<evidence type="ECO:0000256" key="1">
    <source>
        <dbReference type="SAM" id="Phobius"/>
    </source>
</evidence>
<dbReference type="InterPro" id="IPR025495">
    <property type="entry name" value="DUF4386"/>
</dbReference>
<keyword evidence="1" id="KW-1133">Transmembrane helix</keyword>
<feature type="transmembrane region" description="Helical" evidence="1">
    <location>
        <begin position="179"/>
        <end position="198"/>
    </location>
</feature>
<protein>
    <submittedName>
        <fullName evidence="2">DUF4386 domain-containing protein</fullName>
    </submittedName>
</protein>
<feature type="transmembrane region" description="Helical" evidence="1">
    <location>
        <begin position="12"/>
        <end position="31"/>
    </location>
</feature>
<comment type="caution">
    <text evidence="2">The sequence shown here is derived from an EMBL/GenBank/DDBJ whole genome shotgun (WGS) entry which is preliminary data.</text>
</comment>
<accession>A0ABS0L3W3</accession>
<feature type="transmembrane region" description="Helical" evidence="1">
    <location>
        <begin position="91"/>
        <end position="117"/>
    </location>
</feature>
<name>A0ABS0L3W3_9BACT</name>
<organism evidence="2 3">
    <name type="scientific">Hymenobacter guriensis</name>
    <dbReference type="NCBI Taxonomy" id="2793065"/>
    <lineage>
        <taxon>Bacteria</taxon>
        <taxon>Pseudomonadati</taxon>
        <taxon>Bacteroidota</taxon>
        <taxon>Cytophagia</taxon>
        <taxon>Cytophagales</taxon>
        <taxon>Hymenobacteraceae</taxon>
        <taxon>Hymenobacter</taxon>
    </lineage>
</organism>
<sequence length="249" mass="26213">MSIPTIETSPQPYARLGGALYLAIILFGAFAEGFVTSKLIVGGDAVATARNILAEPGLWRLGVAVNVLVVLCAVPLLWIEFMLLRPVSKSLVLLALLLNVVSLAVEAVSKVFLLLVLPTLENTGHLSGLGSGQLPLLAGLALRSHDISFNIALIFFGGTCLLNGYLIRKSGYFPPVLGVLLQVAGAGYLVACCAALFAPALADMLLPGILLLPLVGESAFCLWLLIKGVNQQKWHERVHGPGTRALAVG</sequence>
<keyword evidence="3" id="KW-1185">Reference proteome</keyword>
<dbReference type="Pfam" id="PF14329">
    <property type="entry name" value="DUF4386"/>
    <property type="match status" value="1"/>
</dbReference>
<feature type="transmembrane region" description="Helical" evidence="1">
    <location>
        <begin position="147"/>
        <end position="167"/>
    </location>
</feature>
<gene>
    <name evidence="2" type="ORF">I5L79_14575</name>
</gene>
<evidence type="ECO:0000313" key="2">
    <source>
        <dbReference type="EMBL" id="MBG8554778.1"/>
    </source>
</evidence>
<keyword evidence="1" id="KW-0812">Transmembrane</keyword>
<dbReference type="EMBL" id="JADWYK010000008">
    <property type="protein sequence ID" value="MBG8554778.1"/>
    <property type="molecule type" value="Genomic_DNA"/>
</dbReference>
<proteinExistence type="predicted"/>
<evidence type="ECO:0000313" key="3">
    <source>
        <dbReference type="Proteomes" id="UP000601099"/>
    </source>
</evidence>
<reference evidence="2 3" key="1">
    <citation type="submission" date="2020-11" db="EMBL/GenBank/DDBJ databases">
        <title>Hymenobacter sp.</title>
        <authorList>
            <person name="Kim M.K."/>
        </authorList>
    </citation>
    <scope>NUCLEOTIDE SEQUENCE [LARGE SCALE GENOMIC DNA]</scope>
    <source>
        <strain evidence="2 3">BT594</strain>
    </source>
</reference>